<keyword evidence="1" id="KW-0812">Transmembrane</keyword>
<evidence type="ECO:0000313" key="4">
    <source>
        <dbReference type="Proteomes" id="UP000492820"/>
    </source>
</evidence>
<reference evidence="3" key="2">
    <citation type="submission" date="2014-06" db="EMBL/GenBank/DDBJ databases">
        <authorList>
            <person name="Aslett M."/>
        </authorList>
    </citation>
    <scope>NUCLEOTIDE SEQUENCE</scope>
</reference>
<dbReference type="OrthoDB" id="416253at2759"/>
<evidence type="ECO:0000259" key="2">
    <source>
        <dbReference type="Pfam" id="PF00248"/>
    </source>
</evidence>
<evidence type="ECO:0000313" key="5">
    <source>
        <dbReference type="WBParaSite" id="EgrG_000156300"/>
    </source>
</evidence>
<protein>
    <submittedName>
        <fullName evidence="3 5">Aldo keto reductase family 1 member B4</fullName>
    </submittedName>
</protein>
<dbReference type="PRINTS" id="PR00069">
    <property type="entry name" value="ALDKETRDTASE"/>
</dbReference>
<gene>
    <name evidence="3" type="ORF">EgrG_000156300</name>
</gene>
<dbReference type="PANTHER" id="PTHR43827:SF14">
    <property type="entry name" value="NADP-DEPENDENT OXIDOREDUCTASE DOMAIN-CONTAINING PROTEIN"/>
    <property type="match status" value="1"/>
</dbReference>
<dbReference type="AlphaFoldDB" id="A0A068WU31"/>
<dbReference type="EMBL" id="LK028583">
    <property type="protein sequence ID" value="CDS21190.1"/>
    <property type="molecule type" value="Genomic_DNA"/>
</dbReference>
<reference evidence="5" key="3">
    <citation type="submission" date="2020-10" db="UniProtKB">
        <authorList>
            <consortium name="WormBaseParasite"/>
        </authorList>
    </citation>
    <scope>IDENTIFICATION</scope>
</reference>
<reference evidence="3 4" key="1">
    <citation type="journal article" date="2013" name="Nature">
        <title>The genomes of four tapeworm species reveal adaptations to parasitism.</title>
        <authorList>
            <person name="Tsai I.J."/>
            <person name="Zarowiecki M."/>
            <person name="Holroyd N."/>
            <person name="Garciarrubio A."/>
            <person name="Sanchez-Flores A."/>
            <person name="Brooks K.L."/>
            <person name="Tracey A."/>
            <person name="Bobes R.J."/>
            <person name="Fragoso G."/>
            <person name="Sciutto E."/>
            <person name="Aslett M."/>
            <person name="Beasley H."/>
            <person name="Bennett H.M."/>
            <person name="Cai J."/>
            <person name="Camicia F."/>
            <person name="Clark R."/>
            <person name="Cucher M."/>
            <person name="De Silva N."/>
            <person name="Day T.A."/>
            <person name="Deplazes P."/>
            <person name="Estrada K."/>
            <person name="Fernandez C."/>
            <person name="Holland P.W."/>
            <person name="Hou J."/>
            <person name="Hu S."/>
            <person name="Huckvale T."/>
            <person name="Hung S.S."/>
            <person name="Kamenetzky L."/>
            <person name="Keane J.A."/>
            <person name="Kiss F."/>
            <person name="Koziol U."/>
            <person name="Lambert O."/>
            <person name="Liu K."/>
            <person name="Luo X."/>
            <person name="Luo Y."/>
            <person name="Macchiaroli N."/>
            <person name="Nichol S."/>
            <person name="Paps J."/>
            <person name="Parkinson J."/>
            <person name="Pouchkina-Stantcheva N."/>
            <person name="Riddiford N."/>
            <person name="Rosenzvit M."/>
            <person name="Salinas G."/>
            <person name="Wasmuth J.D."/>
            <person name="Zamanian M."/>
            <person name="Zheng Y."/>
            <person name="Cai X."/>
            <person name="Soberon X."/>
            <person name="Olson P.D."/>
            <person name="Laclette J.P."/>
            <person name="Brehm K."/>
            <person name="Berriman M."/>
            <person name="Garciarrubio A."/>
            <person name="Bobes R.J."/>
            <person name="Fragoso G."/>
            <person name="Sanchez-Flores A."/>
            <person name="Estrada K."/>
            <person name="Cevallos M.A."/>
            <person name="Morett E."/>
            <person name="Gonzalez V."/>
            <person name="Portillo T."/>
            <person name="Ochoa-Leyva A."/>
            <person name="Jose M.V."/>
            <person name="Sciutto E."/>
            <person name="Landa A."/>
            <person name="Jimenez L."/>
            <person name="Valdes V."/>
            <person name="Carrero J.C."/>
            <person name="Larralde C."/>
            <person name="Morales-Montor J."/>
            <person name="Limon-Lason J."/>
            <person name="Soberon X."/>
            <person name="Laclette J.P."/>
        </authorList>
    </citation>
    <scope>NUCLEOTIDE SEQUENCE [LARGE SCALE GENOMIC DNA]</scope>
</reference>
<keyword evidence="1" id="KW-1133">Transmembrane helix</keyword>
<accession>A0A068WU31</accession>
<dbReference type="SUPFAM" id="SSF51430">
    <property type="entry name" value="NAD(P)-linked oxidoreductase"/>
    <property type="match status" value="2"/>
</dbReference>
<dbReference type="Proteomes" id="UP000492820">
    <property type="component" value="Unassembled WGS sequence"/>
</dbReference>
<dbReference type="CDD" id="cd19071">
    <property type="entry name" value="AKR_AKR1-5-like"/>
    <property type="match status" value="1"/>
</dbReference>
<dbReference type="PROSITE" id="PS00062">
    <property type="entry name" value="ALDOKETO_REDUCTASE_2"/>
    <property type="match status" value="1"/>
</dbReference>
<dbReference type="InterPro" id="IPR023210">
    <property type="entry name" value="NADP_OxRdtase_dom"/>
</dbReference>
<name>A0A068WU31_ECHGR</name>
<dbReference type="Gene3D" id="3.20.20.100">
    <property type="entry name" value="NADP-dependent oxidoreductase domain"/>
    <property type="match status" value="2"/>
</dbReference>
<dbReference type="Pfam" id="PF00248">
    <property type="entry name" value="Aldo_ket_red"/>
    <property type="match status" value="2"/>
</dbReference>
<keyword evidence="1" id="KW-0472">Membrane</keyword>
<evidence type="ECO:0000256" key="1">
    <source>
        <dbReference type="SAM" id="Phobius"/>
    </source>
</evidence>
<feature type="transmembrane region" description="Helical" evidence="1">
    <location>
        <begin position="225"/>
        <end position="247"/>
    </location>
</feature>
<dbReference type="PROSITE" id="PS00063">
    <property type="entry name" value="ALDOKETO_REDUCTASE_3"/>
    <property type="match status" value="2"/>
</dbReference>
<dbReference type="InterPro" id="IPR020471">
    <property type="entry name" value="AKR"/>
</dbReference>
<dbReference type="InterPro" id="IPR018170">
    <property type="entry name" value="Aldo/ket_reductase_CS"/>
</dbReference>
<feature type="domain" description="NADP-dependent oxidoreductase" evidence="2">
    <location>
        <begin position="265"/>
        <end position="327"/>
    </location>
</feature>
<evidence type="ECO:0000313" key="3">
    <source>
        <dbReference type="EMBL" id="CDS21190.1"/>
    </source>
</evidence>
<feature type="domain" description="NADP-dependent oxidoreductase" evidence="2">
    <location>
        <begin position="1"/>
        <end position="142"/>
    </location>
</feature>
<proteinExistence type="predicted"/>
<dbReference type="GO" id="GO:0016616">
    <property type="term" value="F:oxidoreductase activity, acting on the CH-OH group of donors, NAD or NADP as acceptor"/>
    <property type="evidence" value="ECO:0007669"/>
    <property type="project" value="UniProtKB-ARBA"/>
</dbReference>
<organism evidence="3">
    <name type="scientific">Echinococcus granulosus</name>
    <name type="common">Hydatid tapeworm</name>
    <dbReference type="NCBI Taxonomy" id="6210"/>
    <lineage>
        <taxon>Eukaryota</taxon>
        <taxon>Metazoa</taxon>
        <taxon>Spiralia</taxon>
        <taxon>Lophotrochozoa</taxon>
        <taxon>Platyhelminthes</taxon>
        <taxon>Cestoda</taxon>
        <taxon>Eucestoda</taxon>
        <taxon>Cyclophyllidea</taxon>
        <taxon>Taeniidae</taxon>
        <taxon>Echinococcus</taxon>
        <taxon>Echinococcus granulosus group</taxon>
    </lineage>
</organism>
<dbReference type="PANTHER" id="PTHR43827">
    <property type="entry name" value="2,5-DIKETO-D-GLUCONIC ACID REDUCTASE"/>
    <property type="match status" value="1"/>
</dbReference>
<sequence length="340" mass="38689">MEELVSAGLVKSIGVSNFNKRQLERILASCTIRPAVNQVEVNIHWLNTKLIEFCHSKNILVEGYSPLGSPGFMKDQAKPLLQEGSVVEIAHKHKKTPAQVLLRHGLQRGIVVLVKSVTPERIKSNFDVFNFELTDAEMEILNRTGLNKRIFLAPASTFFLFLSISLSLLVLWGTLNIRSTLTANYTSIAFPHTGVRGCVNTCLFYVLCFHHLGEHRYMIHRMLECVSLFIFLNVILYVHMVIVLVWWDLNRTICHVACRGKVKSLLEEENVVEIARKHGKAPAQVLLRHGLQRGIVVIVKSVTPERIKANFDVFDFELTDEEMAKLNRTGVNKRLFVFEM</sequence>
<feature type="transmembrane region" description="Helical" evidence="1">
    <location>
        <begin position="150"/>
        <end position="173"/>
    </location>
</feature>
<dbReference type="WBParaSite" id="EgrG_000156300">
    <property type="protein sequence ID" value="EgrG_000156300"/>
    <property type="gene ID" value="EgrG_000156300"/>
</dbReference>
<dbReference type="InterPro" id="IPR036812">
    <property type="entry name" value="NAD(P)_OxRdtase_dom_sf"/>
</dbReference>